<evidence type="ECO:0000313" key="1">
    <source>
        <dbReference type="EMBL" id="MBO0329758.1"/>
    </source>
</evidence>
<protein>
    <submittedName>
        <fullName evidence="1">Uncharacterized protein</fullName>
    </submittedName>
</protein>
<dbReference type="EMBL" id="JAFLND010000001">
    <property type="protein sequence ID" value="MBO0329758.1"/>
    <property type="molecule type" value="Genomic_DNA"/>
</dbReference>
<sequence length="385" mass="46227">MENEVEIRIQGFTKHQFMRGLILEEQIDILESYGIELPIDEDTTDEQIDFFVKGGWEQMVRENKIITRTETEKDSEETLDVSVIDKKFPRCGKMYSELESMEDEERWKFGLSYYHSMTNWFTPHLKSGKFTLDELWKFLGERDGSEMKLKSEFCNCDLNWLFQWDLNDMDMDLEDCRLSHVDFANTTYGEIWVSMVEMDRLYHSGNFYFQSGDNIPSEYKHLMIEIDENEERCGITYLDLESMSHMEKRMLAISFDDNTILTPKLRSGEFTIDQVWDFLKDFDESERFKYSIEYRVGIQDFKECVTKDDFIEVIDSIERFTEYTFSLKDFIKSYDISSVWMMIKEVRIATRMAENRCEMDCCEDGYYEYIFENVSEQMAYWYSKN</sequence>
<dbReference type="Proteomes" id="UP000664163">
    <property type="component" value="Unassembled WGS sequence"/>
</dbReference>
<reference evidence="1 2" key="1">
    <citation type="submission" date="2021-03" db="EMBL/GenBank/DDBJ databases">
        <title>Muricauda sp. CAU 1631 isolated from Incheon.</title>
        <authorList>
            <person name="Kim W."/>
        </authorList>
    </citation>
    <scope>NUCLEOTIDE SEQUENCE [LARGE SCALE GENOMIC DNA]</scope>
    <source>
        <strain evidence="1 2">CAU 1631</strain>
    </source>
</reference>
<evidence type="ECO:0000313" key="2">
    <source>
        <dbReference type="Proteomes" id="UP000664163"/>
    </source>
</evidence>
<proteinExistence type="predicted"/>
<gene>
    <name evidence="1" type="ORF">J0X13_04315</name>
</gene>
<keyword evidence="2" id="KW-1185">Reference proteome</keyword>
<dbReference type="RefSeq" id="WP_207070216.1">
    <property type="nucleotide sequence ID" value="NZ_JAFLND010000001.1"/>
</dbReference>
<comment type="caution">
    <text evidence="1">The sequence shown here is derived from an EMBL/GenBank/DDBJ whole genome shotgun (WGS) entry which is preliminary data.</text>
</comment>
<accession>A0ABS3EU73</accession>
<organism evidence="1 2">
    <name type="scientific">[Muricauda] lutisoli</name>
    <dbReference type="NCBI Taxonomy" id="2816035"/>
    <lineage>
        <taxon>Bacteria</taxon>
        <taxon>Pseudomonadati</taxon>
        <taxon>Bacteroidota</taxon>
        <taxon>Flavobacteriia</taxon>
        <taxon>Flavobacteriales</taxon>
        <taxon>Flavobacteriaceae</taxon>
        <taxon>Allomuricauda</taxon>
    </lineage>
</organism>
<name>A0ABS3EU73_9FLAO</name>